<protein>
    <submittedName>
        <fullName evidence="3">Dopey_N domain-containing protein</fullName>
    </submittedName>
</protein>
<reference evidence="3" key="1">
    <citation type="submission" date="2017-02" db="UniProtKB">
        <authorList>
            <consortium name="WormBaseParasite"/>
        </authorList>
    </citation>
    <scope>IDENTIFICATION</scope>
</reference>
<feature type="compositionally biased region" description="Basic and acidic residues" evidence="1">
    <location>
        <begin position="527"/>
        <end position="543"/>
    </location>
</feature>
<organism evidence="2 3">
    <name type="scientific">Ascaris lumbricoides</name>
    <name type="common">Giant roundworm</name>
    <dbReference type="NCBI Taxonomy" id="6252"/>
    <lineage>
        <taxon>Eukaryota</taxon>
        <taxon>Metazoa</taxon>
        <taxon>Ecdysozoa</taxon>
        <taxon>Nematoda</taxon>
        <taxon>Chromadorea</taxon>
        <taxon>Rhabditida</taxon>
        <taxon>Spirurina</taxon>
        <taxon>Ascaridomorpha</taxon>
        <taxon>Ascaridoidea</taxon>
        <taxon>Ascarididae</taxon>
        <taxon>Ascaris</taxon>
    </lineage>
</organism>
<feature type="region of interest" description="Disordered" evidence="1">
    <location>
        <begin position="469"/>
        <end position="588"/>
    </location>
</feature>
<feature type="compositionally biased region" description="Basic and acidic residues" evidence="1">
    <location>
        <begin position="565"/>
        <end position="576"/>
    </location>
</feature>
<feature type="region of interest" description="Disordered" evidence="1">
    <location>
        <begin position="418"/>
        <end position="449"/>
    </location>
</feature>
<proteinExistence type="predicted"/>
<feature type="compositionally biased region" description="Basic and acidic residues" evidence="1">
    <location>
        <begin position="493"/>
        <end position="506"/>
    </location>
</feature>
<sequence length="596" mass="66536">MSAGLGKKLSVLSGEMSLQELTANIDYFYKWTQTKNIKADEHDKAWIGLAKIIYESCGDKLKSIEPHIQRALTIAKKHELSASLLHFLRALLYRIPSLRKCNTKALSGLVPRVLNFAALHHDATITRLVCDIVAASMTDQSELQLLRLLYAAREDLPVVITVGSGSSVFQIKVNKRPLHIRLIGLTFEVHARMLRCNRTALSIGVEEWLEIARNVMPIDPFIHDAVFSWMHSMVLCGGYSLQPLYRRFLSMIECGHPSIAYYNFIEAFAAHLSIPDQLVKTLLSSMRYPLCKQKYGEAYADAVSSMLIRQSYLLKEDGVREMEAKIAAELSELPHSIPATRILKTLLILDTRRPPVELTQSLFSRLKRTRDSSLETEVRWCWALSGMATRLQTELTFFSESSIDTNSEQQRIPLQSVHSTTATEANIPPSANRLHPQTPAAEDGFHPQADVNGIKTVIIGEEETMTITISEGSRECSQTPTGDRHNVKASRSSRKEGGTFGHERTDVPSCSSRTPNVVSRSPMQNESESRMNKTIDGTRRGDGDDSDSVVLISDDEDVPPKRSKTGKEREGKEKSAHTVSTNSVESVDDILAIFES</sequence>
<feature type="compositionally biased region" description="Polar residues" evidence="1">
    <location>
        <begin position="508"/>
        <end position="526"/>
    </location>
</feature>
<dbReference type="Proteomes" id="UP000036681">
    <property type="component" value="Unplaced"/>
</dbReference>
<evidence type="ECO:0000313" key="3">
    <source>
        <dbReference type="WBParaSite" id="ALUE_0000442201-mRNA-1"/>
    </source>
</evidence>
<evidence type="ECO:0000256" key="1">
    <source>
        <dbReference type="SAM" id="MobiDB-lite"/>
    </source>
</evidence>
<accession>A0A0M3HQM1</accession>
<evidence type="ECO:0000313" key="2">
    <source>
        <dbReference type="Proteomes" id="UP000036681"/>
    </source>
</evidence>
<name>A0A0M3HQM1_ASCLU</name>
<keyword evidence="2" id="KW-1185">Reference proteome</keyword>
<dbReference type="AlphaFoldDB" id="A0A0M3HQM1"/>
<dbReference type="WBParaSite" id="ALUE_0000442201-mRNA-1">
    <property type="protein sequence ID" value="ALUE_0000442201-mRNA-1"/>
    <property type="gene ID" value="ALUE_0000442201"/>
</dbReference>